<proteinExistence type="predicted"/>
<accession>A0A975SVN8</accession>
<feature type="domain" description="Phosphoribosyltransferase" evidence="1">
    <location>
        <begin position="190"/>
        <end position="231"/>
    </location>
</feature>
<dbReference type="EMBL" id="CP077062">
    <property type="protein sequence ID" value="QWZ06749.1"/>
    <property type="molecule type" value="Genomic_DNA"/>
</dbReference>
<gene>
    <name evidence="2" type="ORF">KRR39_14515</name>
</gene>
<evidence type="ECO:0000313" key="2">
    <source>
        <dbReference type="EMBL" id="QWZ06749.1"/>
    </source>
</evidence>
<organism evidence="2 3">
    <name type="scientific">Nocardioides panacis</name>
    <dbReference type="NCBI Taxonomy" id="2849501"/>
    <lineage>
        <taxon>Bacteria</taxon>
        <taxon>Bacillati</taxon>
        <taxon>Actinomycetota</taxon>
        <taxon>Actinomycetes</taxon>
        <taxon>Propionibacteriales</taxon>
        <taxon>Nocardioidaceae</taxon>
        <taxon>Nocardioides</taxon>
    </lineage>
</organism>
<dbReference type="CDD" id="cd06223">
    <property type="entry name" value="PRTases_typeI"/>
    <property type="match status" value="1"/>
</dbReference>
<name>A0A975SVN8_9ACTN</name>
<evidence type="ECO:0000313" key="3">
    <source>
        <dbReference type="Proteomes" id="UP000683575"/>
    </source>
</evidence>
<dbReference type="PANTHER" id="PTHR47505">
    <property type="entry name" value="DNA UTILIZATION PROTEIN YHGH"/>
    <property type="match status" value="1"/>
</dbReference>
<dbReference type="KEGG" id="nps:KRR39_14515"/>
<dbReference type="Proteomes" id="UP000683575">
    <property type="component" value="Chromosome"/>
</dbReference>
<dbReference type="PANTHER" id="PTHR47505:SF1">
    <property type="entry name" value="DNA UTILIZATION PROTEIN YHGH"/>
    <property type="match status" value="1"/>
</dbReference>
<dbReference type="InterPro" id="IPR051910">
    <property type="entry name" value="ComF/GntX_DNA_util-trans"/>
</dbReference>
<dbReference type="InterPro" id="IPR000836">
    <property type="entry name" value="PRTase_dom"/>
</dbReference>
<sequence>MTEARGSLADAARDLLLGSACVGCGRPGRVLCPSCAASLPRHGRLSWPTPTPPGLAPPFAAGAYDGLLKVLVNEHKEHGVLALAAPLGRVLADVLGDLLAVAAVPGAPVLLVPVPSRRPVVRRRGHDPLLRTGRRAAVHLRRTGVPATVRQLLVPTGRVLDQSTLDAAARAANLAGSMAARPPRAGDRAATLVVVDDVLTTGSTVREAQRALETCGLRVAGVATVAATRRRAEWTGCPESGGFPTAHGAGALTSVYGVRPGPWLRRRSSVRGRARCHHRCLEPPGAPSASRCQSQAKRST</sequence>
<dbReference type="AlphaFoldDB" id="A0A975SVN8"/>
<dbReference type="RefSeq" id="WP_216937923.1">
    <property type="nucleotide sequence ID" value="NZ_CP077062.1"/>
</dbReference>
<reference evidence="2" key="1">
    <citation type="submission" date="2021-06" db="EMBL/GenBank/DDBJ databases">
        <title>Complete genome sequence of Nocardioides sp. G188.</title>
        <authorList>
            <person name="Im W.-T."/>
        </authorList>
    </citation>
    <scope>NUCLEOTIDE SEQUENCE</scope>
    <source>
        <strain evidence="2">G188</strain>
    </source>
</reference>
<evidence type="ECO:0000259" key="1">
    <source>
        <dbReference type="Pfam" id="PF00156"/>
    </source>
</evidence>
<keyword evidence="3" id="KW-1185">Reference proteome</keyword>
<dbReference type="Pfam" id="PF00156">
    <property type="entry name" value="Pribosyltran"/>
    <property type="match status" value="1"/>
</dbReference>
<protein>
    <submittedName>
        <fullName evidence="2">ComF family protein</fullName>
    </submittedName>
</protein>